<feature type="compositionally biased region" description="Polar residues" evidence="1">
    <location>
        <begin position="183"/>
        <end position="220"/>
    </location>
</feature>
<organism evidence="2 3">
    <name type="scientific">Sarcoptes scabiei</name>
    <name type="common">Itch mite</name>
    <name type="synonym">Acarus scabiei</name>
    <dbReference type="NCBI Taxonomy" id="52283"/>
    <lineage>
        <taxon>Eukaryota</taxon>
        <taxon>Metazoa</taxon>
        <taxon>Ecdysozoa</taxon>
        <taxon>Arthropoda</taxon>
        <taxon>Chelicerata</taxon>
        <taxon>Arachnida</taxon>
        <taxon>Acari</taxon>
        <taxon>Acariformes</taxon>
        <taxon>Sarcoptiformes</taxon>
        <taxon>Astigmata</taxon>
        <taxon>Psoroptidia</taxon>
        <taxon>Sarcoptoidea</taxon>
        <taxon>Sarcoptidae</taxon>
        <taxon>Sarcoptinae</taxon>
        <taxon>Sarcoptes</taxon>
    </lineage>
</organism>
<evidence type="ECO:0000313" key="2">
    <source>
        <dbReference type="EMBL" id="KPM07523.1"/>
    </source>
</evidence>
<dbReference type="PROSITE" id="PS50250">
    <property type="entry name" value="PCI"/>
    <property type="match status" value="1"/>
</dbReference>
<dbReference type="InterPro" id="IPR000717">
    <property type="entry name" value="PCI_dom"/>
</dbReference>
<evidence type="ECO:0000313" key="3">
    <source>
        <dbReference type="Proteomes" id="UP000616769"/>
    </source>
</evidence>
<feature type="region of interest" description="Disordered" evidence="1">
    <location>
        <begin position="315"/>
        <end position="357"/>
    </location>
</feature>
<dbReference type="VEuPathDB" id="VectorBase:SSCA008995"/>
<sequence length="750" mass="86041">MEPEAWAKARESLAKVQNLNSSDYCQTAALYAWSNVYGSPYYQNPYQTSYQQPLESSIRFQAQPSIPSWSYPYAANTSAMPSMMPSNYSPRPPAPLPQPNSSLSQQSIPPPPPPAIKTNPLLNTPPTNYYQNSVAALSNESQSHNQANTNTNSKNIIKIKLQPQNIVSKKIQESKSKQCLPDQMNSNNQREGSQANSSQKQIHSSAMSQSAVEENPQNSIKKNEFPPDLQDYVNRAFSSFEDELDKDRVEIILKGKLTLAMKDGTFYTKDWRNEPLPVLNKVNNVVGNKFYQSKQQNKPQPISDVSLIKEYFPNSSKKSFDTRSESDDSSDNDSGSADSFEYSGKRSSSFKSTDEKLSKKLKKSNKKYFEDSDYIPLEPTSNDSSTKNKSKKRRRSKKSKKNLKSKFEAAELKVDSLSHSSDVFSKEKVAKRKARFDNNGNVNDSTASSSIKNRLNFYKPNQIRPNSLQRSSFFLDNDGEFDLSSIDAIVGTSQSLEKPYLRLTQAPDPSTVRPIDVLRKSLQMVKERWKSSQDYRYVCDQLKSIRQDLTVQCIRNNFTVEAYETHARIALEKGDHGEFNQCQSQLKMLYNEPDVGFCQNRCEFIGYLILYYIYSKNESDLQNTLHILSAKDKSDEVISYGLRVRNAWSLKNYHQLFRLYNQAPKMSGYLMDWFIERERKLAFMTIIKSYRPTISVSFIYREFSFRNDDELIKFLSQFDIKYSSSNFASIQERMIDCKLTHSALYQQSQQ</sequence>
<protein>
    <submittedName>
        <fullName evidence="2">Leukocyte receptor cluster member 8-like protein</fullName>
    </submittedName>
</protein>
<comment type="caution">
    <text evidence="2">The sequence shown here is derived from an EMBL/GenBank/DDBJ whole genome shotgun (WGS) entry which is preliminary data.</text>
</comment>
<dbReference type="AlphaFoldDB" id="A0A132A982"/>
<dbReference type="Proteomes" id="UP000616769">
    <property type="component" value="Unassembled WGS sequence"/>
</dbReference>
<feature type="compositionally biased region" description="Polar residues" evidence="1">
    <location>
        <begin position="120"/>
        <end position="129"/>
    </location>
</feature>
<dbReference type="EMBL" id="JXLN01011622">
    <property type="protein sequence ID" value="KPM07523.1"/>
    <property type="molecule type" value="Genomic_DNA"/>
</dbReference>
<dbReference type="Gene3D" id="1.25.40.990">
    <property type="match status" value="1"/>
</dbReference>
<feature type="region of interest" description="Disordered" evidence="1">
    <location>
        <begin position="170"/>
        <end position="227"/>
    </location>
</feature>
<feature type="region of interest" description="Disordered" evidence="1">
    <location>
        <begin position="373"/>
        <end position="404"/>
    </location>
</feature>
<dbReference type="OMA" id="CKLTHSA"/>
<dbReference type="InterPro" id="IPR005062">
    <property type="entry name" value="SAC3/GANP/THP3_conserved"/>
</dbReference>
<dbReference type="InterPro" id="IPR045107">
    <property type="entry name" value="SAC3/GANP/THP3"/>
</dbReference>
<keyword evidence="2" id="KW-0675">Receptor</keyword>
<dbReference type="PANTHER" id="PTHR12436">
    <property type="entry name" value="80 KDA MCM3-ASSOCIATED PROTEIN"/>
    <property type="match status" value="1"/>
</dbReference>
<dbReference type="GO" id="GO:0005634">
    <property type="term" value="C:nucleus"/>
    <property type="evidence" value="ECO:0007669"/>
    <property type="project" value="TreeGrafter"/>
</dbReference>
<dbReference type="FunFam" id="1.25.40.990:FF:000010">
    <property type="entry name" value="Leukocyte receptor cluster member"/>
    <property type="match status" value="1"/>
</dbReference>
<gene>
    <name evidence="2" type="ORF">QR98_0060190</name>
</gene>
<dbReference type="PANTHER" id="PTHR12436:SF4">
    <property type="entry name" value="LEUKOCYTE RECEPTOR CLUSTER MEMBER 8"/>
    <property type="match status" value="1"/>
</dbReference>
<dbReference type="Pfam" id="PF03399">
    <property type="entry name" value="SAC3_GANP"/>
    <property type="match status" value="1"/>
</dbReference>
<name>A0A132A982_SARSC</name>
<dbReference type="OrthoDB" id="199574at2759"/>
<evidence type="ECO:0000256" key="1">
    <source>
        <dbReference type="SAM" id="MobiDB-lite"/>
    </source>
</evidence>
<feature type="compositionally biased region" description="Basic residues" evidence="1">
    <location>
        <begin position="388"/>
        <end position="404"/>
    </location>
</feature>
<accession>A0A132A982</accession>
<proteinExistence type="predicted"/>
<reference evidence="2 3" key="1">
    <citation type="journal article" date="2015" name="Parasit. Vectors">
        <title>Draft genome of the scabies mite.</title>
        <authorList>
            <person name="Rider S.D.Jr."/>
            <person name="Morgan M.S."/>
            <person name="Arlian L.G."/>
        </authorList>
    </citation>
    <scope>NUCLEOTIDE SEQUENCE [LARGE SCALE GENOMIC DNA]</scope>
    <source>
        <strain evidence="2">Arlian Lab</strain>
    </source>
</reference>
<feature type="region of interest" description="Disordered" evidence="1">
    <location>
        <begin position="84"/>
        <end position="129"/>
    </location>
</feature>